<evidence type="ECO:0000256" key="5">
    <source>
        <dbReference type="ARBA" id="ARBA00022759"/>
    </source>
</evidence>
<keyword evidence="3" id="KW-0548">Nucleotidyltransferase</keyword>
<dbReference type="CDD" id="cd00303">
    <property type="entry name" value="retropepsin_like"/>
    <property type="match status" value="1"/>
</dbReference>
<evidence type="ECO:0000256" key="2">
    <source>
        <dbReference type="ARBA" id="ARBA00022679"/>
    </source>
</evidence>
<dbReference type="CDD" id="cd09274">
    <property type="entry name" value="RNase_HI_RT_Ty3"/>
    <property type="match status" value="1"/>
</dbReference>
<dbReference type="Gene3D" id="2.40.70.10">
    <property type="entry name" value="Acid Proteases"/>
    <property type="match status" value="1"/>
</dbReference>
<evidence type="ECO:0000256" key="3">
    <source>
        <dbReference type="ARBA" id="ARBA00022695"/>
    </source>
</evidence>
<dbReference type="Pfam" id="PF17917">
    <property type="entry name" value="RT_RNaseH"/>
    <property type="match status" value="1"/>
</dbReference>
<dbReference type="InterPro" id="IPR021109">
    <property type="entry name" value="Peptidase_aspartic_dom_sf"/>
</dbReference>
<dbReference type="InterPro" id="IPR041588">
    <property type="entry name" value="Integrase_H2C2"/>
</dbReference>
<sequence>MLRAMQQQFERMDVMFNEIRDRMDRQDVVIATWREGRPQGGPYVRRQARHAPVDDSNGDHEDEFEGEEDQASLNGEGRFVPRGERRGRGFQTGPRWQEGTDRNLGNIKMKILSFQGKNDPEAYLEWEKKVELIFECHNYFEEKKVKLAVIEFTDYAIIWWDQLVMNRRRNHERAIKTWEEMRAIMRRRSVDDYYKEMEIALIRANVEEDREATMARFLNGLNRDIANVVELATLRGDGGHGAHGNKGHIASQCPNKRTMIACVDGEVETESESDVDQMPLLEDACDDDVEYPVEGESLMARRALSAQVKEDDMEQQRENIFHTRCHINNKVCSMIIDGGSCTNVAGTTLVEKLNLPTLKHPRPYKLQWLNDCGEIKEYEDVFPNDVPSGLPPIIGIEHQIDFVSGATIPNRPTYRSNPEETKELQRQVEELMAKGHIRESMSPCAGRFVMVYFDDILVYSKSLDEHIDHLHCVLVVLRKEKLYANLKKCSFCLDKVVFLGYVVSTKGIAVDEEKVKAIKEWPTPKSITEVRSFHGLASFYRRFVKDFSTLAAPLTKIVKKFVGFKWGSEQDCAFIEIKERLCGAPLLALPNFSKTFEIECDVSGIGALCILVRALETWQHYLWPKEFVTHTDHESLKHLKGQSKLNRRHAQWMEFIETFPYVIKYKQGKENIMADALSRRYALVSTLNAKLLGFEYVKELYVNDDDFASVFGACEKAVFGKFYRLDGYLFRENKLCVPNNSMRELLVREAHGGLMGHFGVRKTLDVLHEPFFLLKMKRDVERVCARCVTCRQAKSRVLPHGLYTPLPVPSAPWVDISIDFLLGLPRSRKERDSIFVVVDRFSKMTHFISCHKTDDATYIADLFFREIVRLHGVPRSIVSDRDVKFLSYF</sequence>
<keyword evidence="2" id="KW-0808">Transferase</keyword>
<feature type="domain" description="Integrase catalytic" evidence="9">
    <location>
        <begin position="808"/>
        <end position="889"/>
    </location>
</feature>
<feature type="region of interest" description="Disordered" evidence="8">
    <location>
        <begin position="36"/>
        <end position="99"/>
    </location>
</feature>
<name>A0A2N9H5L0_FAGSY</name>
<dbReference type="Gene3D" id="3.10.10.10">
    <property type="entry name" value="HIV Type 1 Reverse Transcriptase, subunit A, domain 1"/>
    <property type="match status" value="1"/>
</dbReference>
<dbReference type="SUPFAM" id="SSF53098">
    <property type="entry name" value="Ribonuclease H-like"/>
    <property type="match status" value="1"/>
</dbReference>
<dbReference type="GO" id="GO:0003676">
    <property type="term" value="F:nucleic acid binding"/>
    <property type="evidence" value="ECO:0007669"/>
    <property type="project" value="InterPro"/>
</dbReference>
<dbReference type="GO" id="GO:0004519">
    <property type="term" value="F:endonuclease activity"/>
    <property type="evidence" value="ECO:0007669"/>
    <property type="project" value="UniProtKB-KW"/>
</dbReference>
<evidence type="ECO:0000256" key="4">
    <source>
        <dbReference type="ARBA" id="ARBA00022722"/>
    </source>
</evidence>
<feature type="compositionally biased region" description="Acidic residues" evidence="8">
    <location>
        <begin position="60"/>
        <end position="70"/>
    </location>
</feature>
<keyword evidence="6" id="KW-0378">Hydrolase</keyword>
<dbReference type="CDD" id="cd01647">
    <property type="entry name" value="RT_LTR"/>
    <property type="match status" value="1"/>
</dbReference>
<dbReference type="InterPro" id="IPR043502">
    <property type="entry name" value="DNA/RNA_pol_sf"/>
</dbReference>
<dbReference type="EMBL" id="OIVN01003235">
    <property type="protein sequence ID" value="SPD09727.1"/>
    <property type="molecule type" value="Genomic_DNA"/>
</dbReference>
<keyword evidence="5" id="KW-0255">Endonuclease</keyword>
<evidence type="ECO:0000256" key="1">
    <source>
        <dbReference type="ARBA" id="ARBA00012493"/>
    </source>
</evidence>
<protein>
    <recommendedName>
        <fullName evidence="1">RNA-directed DNA polymerase</fullName>
        <ecNumber evidence="1">2.7.7.49</ecNumber>
    </recommendedName>
</protein>
<dbReference type="GO" id="GO:0016787">
    <property type="term" value="F:hydrolase activity"/>
    <property type="evidence" value="ECO:0007669"/>
    <property type="project" value="UniProtKB-KW"/>
</dbReference>
<dbReference type="PROSITE" id="PS50994">
    <property type="entry name" value="INTEGRASE"/>
    <property type="match status" value="1"/>
</dbReference>
<dbReference type="Gene3D" id="3.30.70.270">
    <property type="match status" value="2"/>
</dbReference>
<dbReference type="InterPro" id="IPR000477">
    <property type="entry name" value="RT_dom"/>
</dbReference>
<keyword evidence="7" id="KW-0695">RNA-directed DNA polymerase</keyword>
<accession>A0A2N9H5L0</accession>
<dbReference type="InterPro" id="IPR043128">
    <property type="entry name" value="Rev_trsase/Diguanyl_cyclase"/>
</dbReference>
<dbReference type="EC" id="2.7.7.49" evidence="1"/>
<dbReference type="InterPro" id="IPR001584">
    <property type="entry name" value="Integrase_cat-core"/>
</dbReference>
<dbReference type="InterPro" id="IPR036397">
    <property type="entry name" value="RNaseH_sf"/>
</dbReference>
<gene>
    <name evidence="10" type="ORF">FSB_LOCUS37609</name>
</gene>
<dbReference type="InterPro" id="IPR012337">
    <property type="entry name" value="RNaseH-like_sf"/>
</dbReference>
<dbReference type="InterPro" id="IPR041373">
    <property type="entry name" value="RT_RNaseH"/>
</dbReference>
<dbReference type="GO" id="GO:0015074">
    <property type="term" value="P:DNA integration"/>
    <property type="evidence" value="ECO:0007669"/>
    <property type="project" value="InterPro"/>
</dbReference>
<organism evidence="10">
    <name type="scientific">Fagus sylvatica</name>
    <name type="common">Beechnut</name>
    <dbReference type="NCBI Taxonomy" id="28930"/>
    <lineage>
        <taxon>Eukaryota</taxon>
        <taxon>Viridiplantae</taxon>
        <taxon>Streptophyta</taxon>
        <taxon>Embryophyta</taxon>
        <taxon>Tracheophyta</taxon>
        <taxon>Spermatophyta</taxon>
        <taxon>Magnoliopsida</taxon>
        <taxon>eudicotyledons</taxon>
        <taxon>Gunneridae</taxon>
        <taxon>Pentapetalae</taxon>
        <taxon>rosids</taxon>
        <taxon>fabids</taxon>
        <taxon>Fagales</taxon>
        <taxon>Fagaceae</taxon>
        <taxon>Fagus</taxon>
    </lineage>
</organism>
<dbReference type="PANTHER" id="PTHR35046">
    <property type="entry name" value="ZINC KNUCKLE (CCHC-TYPE) FAMILY PROTEIN"/>
    <property type="match status" value="1"/>
</dbReference>
<evidence type="ECO:0000256" key="7">
    <source>
        <dbReference type="ARBA" id="ARBA00022918"/>
    </source>
</evidence>
<proteinExistence type="predicted"/>
<dbReference type="Gene3D" id="1.10.340.70">
    <property type="match status" value="1"/>
</dbReference>
<dbReference type="Pfam" id="PF17921">
    <property type="entry name" value="Integrase_H2C2"/>
    <property type="match status" value="1"/>
</dbReference>
<evidence type="ECO:0000256" key="8">
    <source>
        <dbReference type="SAM" id="MobiDB-lite"/>
    </source>
</evidence>
<dbReference type="FunFam" id="3.30.70.270:FF:000020">
    <property type="entry name" value="Transposon Tf2-6 polyprotein-like Protein"/>
    <property type="match status" value="1"/>
</dbReference>
<dbReference type="PANTHER" id="PTHR35046:SF9">
    <property type="entry name" value="RNA-DIRECTED DNA POLYMERASE"/>
    <property type="match status" value="1"/>
</dbReference>
<keyword evidence="4" id="KW-0540">Nuclease</keyword>
<evidence type="ECO:0000256" key="6">
    <source>
        <dbReference type="ARBA" id="ARBA00022801"/>
    </source>
</evidence>
<reference evidence="10" key="1">
    <citation type="submission" date="2018-02" db="EMBL/GenBank/DDBJ databases">
        <authorList>
            <person name="Cohen D.B."/>
            <person name="Kent A.D."/>
        </authorList>
    </citation>
    <scope>NUCLEOTIDE SEQUENCE</scope>
</reference>
<dbReference type="Pfam" id="PF00078">
    <property type="entry name" value="RVT_1"/>
    <property type="match status" value="1"/>
</dbReference>
<dbReference type="SUPFAM" id="SSF56672">
    <property type="entry name" value="DNA/RNA polymerases"/>
    <property type="match status" value="1"/>
</dbReference>
<evidence type="ECO:0000259" key="9">
    <source>
        <dbReference type="PROSITE" id="PS50994"/>
    </source>
</evidence>
<dbReference type="Gene3D" id="3.30.420.10">
    <property type="entry name" value="Ribonuclease H-like superfamily/Ribonuclease H"/>
    <property type="match status" value="1"/>
</dbReference>
<dbReference type="GO" id="GO:0003964">
    <property type="term" value="F:RNA-directed DNA polymerase activity"/>
    <property type="evidence" value="ECO:0007669"/>
    <property type="project" value="UniProtKB-KW"/>
</dbReference>
<evidence type="ECO:0000313" key="10">
    <source>
        <dbReference type="EMBL" id="SPD09727.1"/>
    </source>
</evidence>
<dbReference type="AlphaFoldDB" id="A0A2N9H5L0"/>